<evidence type="ECO:0000313" key="2">
    <source>
        <dbReference type="Proteomes" id="UP001209654"/>
    </source>
</evidence>
<accession>A0ABQ5MUY5</accession>
<evidence type="ECO:0000313" key="1">
    <source>
        <dbReference type="EMBL" id="GLB67812.1"/>
    </source>
</evidence>
<organism evidence="1 2">
    <name type="scientific">Arthrobacter mangrovi</name>
    <dbReference type="NCBI Taxonomy" id="2966350"/>
    <lineage>
        <taxon>Bacteria</taxon>
        <taxon>Bacillati</taxon>
        <taxon>Actinomycetota</taxon>
        <taxon>Actinomycetes</taxon>
        <taxon>Micrococcales</taxon>
        <taxon>Micrococcaceae</taxon>
        <taxon>Arthrobacter</taxon>
    </lineage>
</organism>
<dbReference type="InterPro" id="IPR047128">
    <property type="entry name" value="PhyH"/>
</dbReference>
<proteinExistence type="predicted"/>
<dbReference type="PANTHER" id="PTHR21308">
    <property type="entry name" value="PHYTANOYL-COA ALPHA-HYDROXYLASE"/>
    <property type="match status" value="1"/>
</dbReference>
<keyword evidence="2" id="KW-1185">Reference proteome</keyword>
<protein>
    <submittedName>
        <fullName evidence="1">Phytanoyl-CoA dioxygenase</fullName>
    </submittedName>
</protein>
<dbReference type="EMBL" id="BRVS01000009">
    <property type="protein sequence ID" value="GLB67812.1"/>
    <property type="molecule type" value="Genomic_DNA"/>
</dbReference>
<comment type="caution">
    <text evidence="1">The sequence shown here is derived from an EMBL/GenBank/DDBJ whole genome shotgun (WGS) entry which is preliminary data.</text>
</comment>
<dbReference type="GO" id="GO:0051213">
    <property type="term" value="F:dioxygenase activity"/>
    <property type="evidence" value="ECO:0007669"/>
    <property type="project" value="UniProtKB-KW"/>
</dbReference>
<sequence length="401" mass="43456">MSTTAQPGTVGLRHDVQWFSAADCRLDDFVRIVEAETRREDYPFAAGVERNVLIYGPDLQHRAANPAVRREIQAELVRALTEGPGIVVFKRAFADTAVVDRATEAFNRLIEDQRAAGTAGGDHFAKPGANDRVWGALDKLAVAAPGVFADYYANDVLALISQAWLGPNYQVTSQVNVVNPGGAAQTAHRDYHLGFMGLEEAQAYPAHVHLLSPALTLQGAVAHCDMPVESGPTLYLPHSHKYPAGYIAFHRPEFTEYFEQHYVQLPLEKGDAAFFNPALFHGAGHNRSAGIRRMANLLQVSSAFGRAMETVDRTGMCRALYPVLRQRLAAGAGPEWIRNVVAAAAEGYAFPTNLDRDQPIGGIAPESQAALVLRALESGLDDAAFETELSAQQQRRGSGAA</sequence>
<dbReference type="PANTHER" id="PTHR21308:SF8">
    <property type="entry name" value="PHYTANOYL-COA DIOXYGENASE FAMILY PROTEIN (AFU_ORTHOLOGUE AFUA_2G09620)"/>
    <property type="match status" value="1"/>
</dbReference>
<reference evidence="1 2" key="1">
    <citation type="journal article" date="2023" name="Int. J. Syst. Evol. Microbiol.">
        <title>Arthrobacter mangrovi sp. nov., an actinobacterium isolated from the rhizosphere of a mangrove.</title>
        <authorList>
            <person name="Hamada M."/>
            <person name="Saitou S."/>
            <person name="Enomoto N."/>
            <person name="Nanri K."/>
            <person name="Hidaka K."/>
            <person name="Miura T."/>
            <person name="Tamura T."/>
        </authorList>
    </citation>
    <scope>NUCLEOTIDE SEQUENCE [LARGE SCALE GENOMIC DNA]</scope>
    <source>
        <strain evidence="1 2">NBRC 112813</strain>
    </source>
</reference>
<dbReference type="SUPFAM" id="SSF51197">
    <property type="entry name" value="Clavaminate synthase-like"/>
    <property type="match status" value="1"/>
</dbReference>
<dbReference type="Pfam" id="PF05721">
    <property type="entry name" value="PhyH"/>
    <property type="match status" value="1"/>
</dbReference>
<name>A0ABQ5MUY5_9MICC</name>
<dbReference type="Proteomes" id="UP001209654">
    <property type="component" value="Unassembled WGS sequence"/>
</dbReference>
<keyword evidence="1" id="KW-0223">Dioxygenase</keyword>
<dbReference type="RefSeq" id="WP_264795926.1">
    <property type="nucleotide sequence ID" value="NZ_BRVS01000009.1"/>
</dbReference>
<keyword evidence="1" id="KW-0560">Oxidoreductase</keyword>
<dbReference type="InterPro" id="IPR008775">
    <property type="entry name" value="Phytyl_CoA_dOase-like"/>
</dbReference>
<gene>
    <name evidence="1" type="ORF">AHIS1636_22520</name>
</gene>
<dbReference type="Gene3D" id="2.60.120.620">
    <property type="entry name" value="q2cbj1_9rhob like domain"/>
    <property type="match status" value="1"/>
</dbReference>